<dbReference type="InterPro" id="IPR043502">
    <property type="entry name" value="DNA/RNA_pol_sf"/>
</dbReference>
<sequence length="552" mass="62559">MLSGPSICSYELRRTKSPVLSTDGTITSAPGYEPRARQLAPFFHWLATEEDDGVKSSLHLVSDRLVGYKFVNDDGVFSYKHIFNELKSSGGVPIRGKISHIMESGGKDRVVAQPFLVFQALFEPLKSYLNSAQKMHPNIYTHNQSGGVELGQSILQNGRPLYCFDASGFTDRFPLKYQTEYLRHLGLESWARLLQSFVEGGVWYDSQQQCYVRYAQGQPMGLGPSFALATLTHAAVVDGLHYKIHKCTPSRRAYAIVGDDIIITEPDLAEEYQRFMESSGVEINVSKSIISDHFGEFCGTLFTSCSKNEPFKPKGFKWQFPALVKALSFYGRSYYKYLDPRSKHVRLAKETLSYKGGDLHHISVLTYVKDVINAVDDALAKLTLSSRNQIPDYSHLFEMTSQVMEMNRTEGLITQGSEIESQPTFYDIFRNRSSGPCYFEDFSGLQVVNQLHLFKEELLTIESLAKQEVMLFEEISYLVEETKLVAERFLNLPVKFSLVEQVKEVKPQLPDPDTLAQQHHEDFTEVPHMVELGESVLDTKPLPRDDHSDLSF</sequence>
<reference evidence="3" key="1">
    <citation type="submission" date="2020-01" db="EMBL/GenBank/DDBJ databases">
        <title>Sustained virome diversity in Antarctic penguins and their ticks: geographical connectedness and no evidence for low pathogen pressure.</title>
        <authorList>
            <person name="Wille M."/>
            <person name="Harvey E."/>
            <person name="Shi M."/>
            <person name="Gonzalez-Acuna D."/>
            <person name="Holmes E.C."/>
            <person name="Hurt A.C."/>
        </authorList>
    </citation>
    <scope>NUCLEOTIDE SEQUENCE</scope>
    <source>
        <strain evidence="3">Antarctic72</strain>
    </source>
</reference>
<keyword evidence="2" id="KW-0548">Nucleotidyltransferase</keyword>
<dbReference type="SUPFAM" id="SSF56672">
    <property type="entry name" value="DNA/RNA polymerases"/>
    <property type="match status" value="1"/>
</dbReference>
<name>A0A6H0DI77_9VIRU</name>
<evidence type="ECO:0000256" key="2">
    <source>
        <dbReference type="ARBA" id="ARBA00022695"/>
    </source>
</evidence>
<dbReference type="GO" id="GO:0003968">
    <property type="term" value="F:RNA-directed RNA polymerase activity"/>
    <property type="evidence" value="ECO:0007669"/>
    <property type="project" value="UniProtKB-KW"/>
</dbReference>
<dbReference type="PANTHER" id="PTHR34456:SF9">
    <property type="entry name" value="MITOVIRUS RNA-DEPENDENT RNA POLYMERASE"/>
    <property type="match status" value="1"/>
</dbReference>
<evidence type="ECO:0000256" key="1">
    <source>
        <dbReference type="ARBA" id="ARBA00022679"/>
    </source>
</evidence>
<dbReference type="InterPro" id="IPR008686">
    <property type="entry name" value="RNA_pol_mitovir"/>
</dbReference>
<keyword evidence="1" id="KW-0808">Transferase</keyword>
<dbReference type="EMBL" id="MT025137">
    <property type="protein sequence ID" value="QIS88021.1"/>
    <property type="molecule type" value="Genomic_RNA"/>
</dbReference>
<dbReference type="Pfam" id="PF05919">
    <property type="entry name" value="Mitovir_RNA_pol"/>
    <property type="match status" value="1"/>
</dbReference>
<proteinExistence type="predicted"/>
<accession>A0A6H0DI77</accession>
<protein>
    <submittedName>
        <fullName evidence="3">RNA-dependent RNA polymerase</fullName>
    </submittedName>
</protein>
<evidence type="ECO:0000313" key="3">
    <source>
        <dbReference type="EMBL" id="QIS88021.1"/>
    </source>
</evidence>
<dbReference type="PANTHER" id="PTHR34456">
    <property type="entry name" value="MITOVIRUS RNA-DEPENDENT RNA POLYMERASE"/>
    <property type="match status" value="1"/>
</dbReference>
<keyword evidence="3" id="KW-0696">RNA-directed RNA polymerase</keyword>
<organism evidence="3">
    <name type="scientific">Varley virus</name>
    <dbReference type="NCBI Taxonomy" id="2707278"/>
    <lineage>
        <taxon>Viruses</taxon>
        <taxon>Riboviria</taxon>
    </lineage>
</organism>